<keyword evidence="3" id="KW-0863">Zinc-finger</keyword>
<dbReference type="PANTHER" id="PTHR46288:SF27">
    <property type="entry name" value="CYSTEINE_HISTIDINE-RICH C1 DOMAIN FAMILY PROTEIN"/>
    <property type="match status" value="1"/>
</dbReference>
<dbReference type="OrthoDB" id="1650216at2759"/>
<evidence type="ECO:0000256" key="3">
    <source>
        <dbReference type="ARBA" id="ARBA00022771"/>
    </source>
</evidence>
<dbReference type="Gene3D" id="3.30.60.20">
    <property type="match status" value="1"/>
</dbReference>
<dbReference type="Pfam" id="PF03107">
    <property type="entry name" value="C1_2"/>
    <property type="match status" value="4"/>
</dbReference>
<evidence type="ECO:0000313" key="6">
    <source>
        <dbReference type="EMBL" id="KAJ4824354.1"/>
    </source>
</evidence>
<dbReference type="SMART" id="SM00249">
    <property type="entry name" value="PHD"/>
    <property type="match status" value="5"/>
</dbReference>
<evidence type="ECO:0000256" key="4">
    <source>
        <dbReference type="ARBA" id="ARBA00022833"/>
    </source>
</evidence>
<reference evidence="6" key="1">
    <citation type="submission" date="2022-02" db="EMBL/GenBank/DDBJ databases">
        <authorList>
            <person name="Henning P.M."/>
            <person name="McCubbin A.G."/>
            <person name="Shore J.S."/>
        </authorList>
    </citation>
    <scope>NUCLEOTIDE SEQUENCE</scope>
    <source>
        <strain evidence="6">F60SS</strain>
        <tissue evidence="6">Leaves</tissue>
    </source>
</reference>
<feature type="domain" description="Phorbol-ester/DAG-type" evidence="5">
    <location>
        <begin position="482"/>
        <end position="531"/>
    </location>
</feature>
<keyword evidence="4" id="KW-0862">Zinc</keyword>
<feature type="domain" description="Phorbol-ester/DAG-type" evidence="5">
    <location>
        <begin position="143"/>
        <end position="191"/>
    </location>
</feature>
<dbReference type="SUPFAM" id="SSF57889">
    <property type="entry name" value="Cysteine-rich domain"/>
    <property type="match status" value="6"/>
</dbReference>
<comment type="caution">
    <text evidence="6">The sequence shown here is derived from an EMBL/GenBank/DDBJ whole genome shotgun (WGS) entry which is preliminary data.</text>
</comment>
<dbReference type="InterPro" id="IPR004146">
    <property type="entry name" value="DC1"/>
</dbReference>
<dbReference type="InterPro" id="IPR046349">
    <property type="entry name" value="C1-like_sf"/>
</dbReference>
<evidence type="ECO:0000259" key="5">
    <source>
        <dbReference type="PROSITE" id="PS50081"/>
    </source>
</evidence>
<accession>A0A9Q0J120</accession>
<sequence length="780" mass="89608">MGLKHWSHEHAQLQLEIITDTDYNPWTAFCNGCRKILGGPSYLCKELGCFFRLCESCFQSSYPHQVPHHPLHPAHPLVLLSGGCYICDGCDCFTIGFVYRCEEEGCDFNLDVHCALLMNNQTIESSKPKAARRRTKQHYIHPDHHLTLFNCKLPHIYCTLCGAPIIGAGYGCCECGENMHESCVELTQEIRHPYHLNHPLRAYIPGLENPPPDGCCAACHASLDDSRTMYQCLFCRGGFRLHSSCAAKSLFTAPMRHERHQHWIHYVQDKHWRAGHDIKYQCDACNTDCEGSYYKCMNCEYHIHLGCLGLPDTVDYPDHLHPLTLEDSYVEDDDSGEYYCHCCGMRRHGDHPVYRCRECPDDAPFAAHIECVTSQEDPWIKWTPGAEAMEQIQLQEYPALVEFDQAKRKPQCRRQIQIQDYSNNHRLTIHRHEEHPFLQRECDACQNQVMLSSYYTCEFCNIHYHKLCAELPPKIRHPLHSQHLLALDASTYIQPNFCDGCLHVSRDGGYRCEECQFELDLKCASSLTAHQLQNSQNNKNTIVRSIHDHRLTPVSCTYSGEFSCNACAFPISDTAYGCFDCRGIFHQRCSEFPKNRQHLYHPQHSLVAKDTVMMPSQCKACNSHIYFGIQYACSECTAFAIHASCAEYMTSTLKSSCHDHILFSFAKEEYPKFQFDEAESSFECKCGKLCCSSFYRCVECDMNFHLDCIPLPIKVIKHEWHSHPLTLVDSMREDDSGEYYCEICCEPRNPNHGAYYCEECKDQHGVLVIAHIGCTLEEVM</sequence>
<gene>
    <name evidence="6" type="ORF">Tsubulata_009406</name>
</gene>
<name>A0A9Q0J120_9ROSI</name>
<protein>
    <recommendedName>
        <fullName evidence="5">Phorbol-ester/DAG-type domain-containing protein</fullName>
    </recommendedName>
</protein>
<dbReference type="AlphaFoldDB" id="A0A9Q0J120"/>
<keyword evidence="2" id="KW-0677">Repeat</keyword>
<proteinExistence type="predicted"/>
<dbReference type="Proteomes" id="UP001141552">
    <property type="component" value="Unassembled WGS sequence"/>
</dbReference>
<dbReference type="SMART" id="SM00109">
    <property type="entry name" value="C1"/>
    <property type="match status" value="4"/>
</dbReference>
<evidence type="ECO:0000313" key="7">
    <source>
        <dbReference type="Proteomes" id="UP001141552"/>
    </source>
</evidence>
<keyword evidence="1" id="KW-0479">Metal-binding</keyword>
<dbReference type="InterPro" id="IPR002219">
    <property type="entry name" value="PKC_DAG/PE"/>
</dbReference>
<keyword evidence="7" id="KW-1185">Reference proteome</keyword>
<organism evidence="6 7">
    <name type="scientific">Turnera subulata</name>
    <dbReference type="NCBI Taxonomy" id="218843"/>
    <lineage>
        <taxon>Eukaryota</taxon>
        <taxon>Viridiplantae</taxon>
        <taxon>Streptophyta</taxon>
        <taxon>Embryophyta</taxon>
        <taxon>Tracheophyta</taxon>
        <taxon>Spermatophyta</taxon>
        <taxon>Magnoliopsida</taxon>
        <taxon>eudicotyledons</taxon>
        <taxon>Gunneridae</taxon>
        <taxon>Pentapetalae</taxon>
        <taxon>rosids</taxon>
        <taxon>fabids</taxon>
        <taxon>Malpighiales</taxon>
        <taxon>Passifloraceae</taxon>
        <taxon>Turnera</taxon>
    </lineage>
</organism>
<dbReference type="EMBL" id="JAKUCV010007203">
    <property type="protein sequence ID" value="KAJ4824354.1"/>
    <property type="molecule type" value="Genomic_DNA"/>
</dbReference>
<dbReference type="InterPro" id="IPR001965">
    <property type="entry name" value="Znf_PHD"/>
</dbReference>
<dbReference type="PANTHER" id="PTHR46288">
    <property type="entry name" value="PHORBOL-ESTER/DAG-TYPE DOMAIN-CONTAINING PROTEIN"/>
    <property type="match status" value="1"/>
</dbReference>
<dbReference type="GO" id="GO:0008270">
    <property type="term" value="F:zinc ion binding"/>
    <property type="evidence" value="ECO:0007669"/>
    <property type="project" value="UniProtKB-KW"/>
</dbReference>
<evidence type="ECO:0000256" key="1">
    <source>
        <dbReference type="ARBA" id="ARBA00022723"/>
    </source>
</evidence>
<reference evidence="6" key="2">
    <citation type="journal article" date="2023" name="Plants (Basel)">
        <title>Annotation of the Turnera subulata (Passifloraceae) Draft Genome Reveals the S-Locus Evolved after the Divergence of Turneroideae from Passifloroideae in a Stepwise Manner.</title>
        <authorList>
            <person name="Henning P.M."/>
            <person name="Roalson E.H."/>
            <person name="Mir W."/>
            <person name="McCubbin A.G."/>
            <person name="Shore J.S."/>
        </authorList>
    </citation>
    <scope>NUCLEOTIDE SEQUENCE</scope>
    <source>
        <strain evidence="6">F60SS</strain>
    </source>
</reference>
<dbReference type="PROSITE" id="PS50081">
    <property type="entry name" value="ZF_DAG_PE_2"/>
    <property type="match status" value="2"/>
</dbReference>
<evidence type="ECO:0000256" key="2">
    <source>
        <dbReference type="ARBA" id="ARBA00022737"/>
    </source>
</evidence>